<dbReference type="InterPro" id="IPR003010">
    <property type="entry name" value="C-N_Hydrolase"/>
</dbReference>
<keyword evidence="4" id="KW-1185">Reference proteome</keyword>
<reference evidence="3 4" key="1">
    <citation type="submission" date="2016-04" db="EMBL/GenBank/DDBJ databases">
        <authorList>
            <person name="Evans L.H."/>
            <person name="Alamgir A."/>
            <person name="Owens N."/>
            <person name="Weber N.D."/>
            <person name="Virtaneva K."/>
            <person name="Barbian K."/>
            <person name="Babar A."/>
            <person name="Rosenke K."/>
        </authorList>
    </citation>
    <scope>NUCLEOTIDE SEQUENCE [LARGE SCALE GENOMIC DNA]</scope>
    <source>
        <strain evidence="3 4">LMa1</strain>
    </source>
</reference>
<feature type="domain" description="CN hydrolase" evidence="2">
    <location>
        <begin position="2"/>
        <end position="287"/>
    </location>
</feature>
<organism evidence="3 4">
    <name type="scientific">Desulfotomaculum copahuensis</name>
    <dbReference type="NCBI Taxonomy" id="1838280"/>
    <lineage>
        <taxon>Bacteria</taxon>
        <taxon>Bacillati</taxon>
        <taxon>Bacillota</taxon>
        <taxon>Clostridia</taxon>
        <taxon>Eubacteriales</taxon>
        <taxon>Desulfotomaculaceae</taxon>
        <taxon>Desulfotomaculum</taxon>
    </lineage>
</organism>
<evidence type="ECO:0000313" key="4">
    <source>
        <dbReference type="Proteomes" id="UP000078532"/>
    </source>
</evidence>
<gene>
    <name evidence="3" type="ORF">A6M21_08000</name>
</gene>
<dbReference type="AlphaFoldDB" id="A0A1B7LG06"/>
<protein>
    <recommendedName>
        <fullName evidence="2">CN hydrolase domain-containing protein</fullName>
    </recommendedName>
</protein>
<sequence>MPRVAVVQVNYYPALEESLQQGRRLLAEHLDREGPVDLAVFPDHWIHPDGWSAGEINRCVQPVPGELTVEIGRMARDFNLHIAFSMFERGEEGCFTWLGRSLSYRVYKSCLLIGPGGEIAGVHRKTHYSICECPGSHYEVFATSFGRVALLSCGEASVPEVVRIYGLLNADFLVWLSTSFETELNPRVVDTATALRNPDFCLEEDDWRRLFLSGQRILQNFNERRWAECMTLIACANVIYANNAGVEPFMMSGHVLRYTGNSAVVPLGLPAVEAGGQETVVSCRLDNLEESREIRELILRDRRPDTYQFLGRHPGWLAAGPGLEDMLASNWQRRGGKRQLSR</sequence>
<dbReference type="InterPro" id="IPR036526">
    <property type="entry name" value="C-N_Hydrolase_sf"/>
</dbReference>
<dbReference type="Pfam" id="PF00795">
    <property type="entry name" value="CN_hydrolase"/>
    <property type="match status" value="1"/>
</dbReference>
<evidence type="ECO:0000256" key="1">
    <source>
        <dbReference type="ARBA" id="ARBA00022801"/>
    </source>
</evidence>
<comment type="caution">
    <text evidence="3">The sequence shown here is derived from an EMBL/GenBank/DDBJ whole genome shotgun (WGS) entry which is preliminary data.</text>
</comment>
<dbReference type="PROSITE" id="PS50263">
    <property type="entry name" value="CN_HYDROLASE"/>
    <property type="match status" value="1"/>
</dbReference>
<proteinExistence type="predicted"/>
<dbReference type="PANTHER" id="PTHR43674:SF2">
    <property type="entry name" value="BETA-UREIDOPROPIONASE"/>
    <property type="match status" value="1"/>
</dbReference>
<dbReference type="RefSeq" id="WP_066667468.1">
    <property type="nucleotide sequence ID" value="NZ_LYVF01000106.1"/>
</dbReference>
<name>A0A1B7LG06_9FIRM</name>
<evidence type="ECO:0000313" key="3">
    <source>
        <dbReference type="EMBL" id="OAT83616.1"/>
    </source>
</evidence>
<dbReference type="OrthoDB" id="9811121at2"/>
<evidence type="ECO:0000259" key="2">
    <source>
        <dbReference type="PROSITE" id="PS50263"/>
    </source>
</evidence>
<dbReference type="STRING" id="1838280.A6M21_08000"/>
<dbReference type="SUPFAM" id="SSF56317">
    <property type="entry name" value="Carbon-nitrogen hydrolase"/>
    <property type="match status" value="1"/>
</dbReference>
<accession>A0A1B7LG06</accession>
<dbReference type="CDD" id="cd07197">
    <property type="entry name" value="nitrilase"/>
    <property type="match status" value="1"/>
</dbReference>
<dbReference type="InterPro" id="IPR050345">
    <property type="entry name" value="Aliph_Amidase/BUP"/>
</dbReference>
<dbReference type="Proteomes" id="UP000078532">
    <property type="component" value="Unassembled WGS sequence"/>
</dbReference>
<dbReference type="PANTHER" id="PTHR43674">
    <property type="entry name" value="NITRILASE C965.09-RELATED"/>
    <property type="match status" value="1"/>
</dbReference>
<dbReference type="Gene3D" id="3.60.110.10">
    <property type="entry name" value="Carbon-nitrogen hydrolase"/>
    <property type="match status" value="1"/>
</dbReference>
<dbReference type="EMBL" id="LYVF01000106">
    <property type="protein sequence ID" value="OAT83616.1"/>
    <property type="molecule type" value="Genomic_DNA"/>
</dbReference>
<dbReference type="GO" id="GO:0016811">
    <property type="term" value="F:hydrolase activity, acting on carbon-nitrogen (but not peptide) bonds, in linear amides"/>
    <property type="evidence" value="ECO:0007669"/>
    <property type="project" value="UniProtKB-ARBA"/>
</dbReference>
<keyword evidence="1" id="KW-0378">Hydrolase</keyword>